<sequence length="337" mass="38358">MTSARDSRRGALPDIAALTPTFRRDIEYFEQLHESVLRFTPSTMVHHIIIPDEDIQLFSRWKSSRLAIHTTSSLLPEGFLSISLLSKFLGSLPYARSVPALRSLSRGELFLDTKRPWPPIRGWILQQILKFAAVGSMNVDAVLMLDSDVVLINRILPEDLVRDGAVRFYRKPKAVFPEMTKHIAWHGTARRILGIPEPLPPEMADYISSFLVWNPSIVRAIQKRLEEVNHRNWPNVLARELTFSEWTIYGSYVDHLGTDTDRSFVSSNSLCSSYWDANALKREDIATFVASVSQSDLAILVQSTSRTSQDIRKEIIEAVLTRFARQENEMSFTACPL</sequence>
<organism evidence="1 2">
    <name type="scientific">Rhizobium mesoamericanum STM3625</name>
    <dbReference type="NCBI Taxonomy" id="1211777"/>
    <lineage>
        <taxon>Bacteria</taxon>
        <taxon>Pseudomonadati</taxon>
        <taxon>Pseudomonadota</taxon>
        <taxon>Alphaproteobacteria</taxon>
        <taxon>Hyphomicrobiales</taxon>
        <taxon>Rhizobiaceae</taxon>
        <taxon>Rhizobium/Agrobacterium group</taxon>
        <taxon>Rhizobium</taxon>
    </lineage>
</organism>
<dbReference type="AlphaFoldDB" id="K0PRJ3"/>
<dbReference type="RefSeq" id="WP_007536470.1">
    <property type="nucleotide sequence ID" value="NZ_HF536773.1"/>
</dbReference>
<evidence type="ECO:0000313" key="2">
    <source>
        <dbReference type="Proteomes" id="UP000009319"/>
    </source>
</evidence>
<dbReference type="STRING" id="1211777.BN77_p10563"/>
<proteinExistence type="predicted"/>
<evidence type="ECO:0000313" key="1">
    <source>
        <dbReference type="EMBL" id="CCM79306.1"/>
    </source>
</evidence>
<dbReference type="EMBL" id="CANI01000043">
    <property type="protein sequence ID" value="CCM79306.1"/>
    <property type="molecule type" value="Genomic_DNA"/>
</dbReference>
<accession>K0PRJ3</accession>
<protein>
    <submittedName>
        <fullName evidence="1">Uncharacterized protein</fullName>
    </submittedName>
</protein>
<dbReference type="Pfam" id="PF20102">
    <property type="entry name" value="DUF6492"/>
    <property type="match status" value="1"/>
</dbReference>
<comment type="caution">
    <text evidence="1">The sequence shown here is derived from an EMBL/GenBank/DDBJ whole genome shotgun (WGS) entry which is preliminary data.</text>
</comment>
<dbReference type="InterPro" id="IPR045499">
    <property type="entry name" value="DUF6492"/>
</dbReference>
<keyword evidence="2" id="KW-1185">Reference proteome</keyword>
<gene>
    <name evidence="1" type="ORF">BN77_p10563</name>
</gene>
<dbReference type="Proteomes" id="UP000009319">
    <property type="component" value="Unassembled WGS sequence"/>
</dbReference>
<name>K0PRJ3_9HYPH</name>
<dbReference type="eggNOG" id="ENOG502Z99M">
    <property type="taxonomic scope" value="Bacteria"/>
</dbReference>
<dbReference type="HOGENOM" id="CLU_084449_0_0_5"/>
<reference evidence="1 2" key="1">
    <citation type="journal article" date="2013" name="Genome Announc.">
        <title>Draft Genome Sequence of Rhizobium mesoamericanum STM3625, a Nitrogen-Fixing Symbiont of Mimosa pudica Isolated in French Guiana (South America).</title>
        <authorList>
            <person name="Moulin L."/>
            <person name="Mornico D."/>
            <person name="Melkonian R."/>
            <person name="Klonowska A."/>
        </authorList>
    </citation>
    <scope>NUCLEOTIDE SEQUENCE [LARGE SCALE GENOMIC DNA]</scope>
    <source>
        <strain evidence="1 2">STM3625</strain>
    </source>
</reference>